<dbReference type="GO" id="GO:0003677">
    <property type="term" value="F:DNA binding"/>
    <property type="evidence" value="ECO:0007669"/>
    <property type="project" value="InterPro"/>
</dbReference>
<dbReference type="AlphaFoldDB" id="A0A1X1C0J7"/>
<evidence type="ECO:0000313" key="2">
    <source>
        <dbReference type="Proteomes" id="UP000193933"/>
    </source>
</evidence>
<name>A0A1X1C0J7_9GAMM</name>
<dbReference type="RefSeq" id="WP_094119591.1">
    <property type="nucleotide sequence ID" value="NZ_MLFN01000005.1"/>
</dbReference>
<protein>
    <submittedName>
        <fullName evidence="1">Putative addiction module antidote protein</fullName>
    </submittedName>
</protein>
<proteinExistence type="predicted"/>
<dbReference type="NCBIfam" id="TIGR02684">
    <property type="entry name" value="dnstrm_HI1420"/>
    <property type="match status" value="1"/>
</dbReference>
<dbReference type="OrthoDB" id="9798416at2"/>
<evidence type="ECO:0000313" key="1">
    <source>
        <dbReference type="EMBL" id="ORM55006.1"/>
    </source>
</evidence>
<dbReference type="InterPro" id="IPR010982">
    <property type="entry name" value="Lambda_DNA-bd_dom_sf"/>
</dbReference>
<reference evidence="1 2" key="1">
    <citation type="journal article" date="2017" name="Antonie Van Leeuwenhoek">
        <title>Phylogenomic resolution of the bacterial genus Pantoea and its relationship with Erwinia and Tatumella.</title>
        <authorList>
            <person name="Palmer M."/>
            <person name="Steenkamp E.T."/>
            <person name="Coetzee M.P."/>
            <person name="Chan W.Y."/>
            <person name="van Zyl E."/>
            <person name="De Maayer P."/>
            <person name="Coutinho T.A."/>
            <person name="Blom J."/>
            <person name="Smits T.H."/>
            <person name="Duffy B."/>
            <person name="Venter S.N."/>
        </authorList>
    </citation>
    <scope>NUCLEOTIDE SEQUENCE [LARGE SCALE GENOMIC DNA]</scope>
    <source>
        <strain evidence="1 2">LMG 24534</strain>
    </source>
</reference>
<sequence length="113" mass="12145">MAKSVLHDDAMVQLIKDDPSFAPVYLHQAFLEIDEEGGYQAFMLALRHVIEANGGMTAVAKRAGLSRESLYKSLSPEGNPSFKRIAAVASATGYPISRIVSVSAHPSAQAKRS</sequence>
<dbReference type="Pfam" id="PF21716">
    <property type="entry name" value="dnstrm_HI1420"/>
    <property type="match status" value="1"/>
</dbReference>
<gene>
    <name evidence="1" type="ORF">HA41_03280</name>
</gene>
<dbReference type="Proteomes" id="UP000193933">
    <property type="component" value="Unassembled WGS sequence"/>
</dbReference>
<dbReference type="PANTHER" id="PTHR40275:SF1">
    <property type="entry name" value="SSL7038 PROTEIN"/>
    <property type="match status" value="1"/>
</dbReference>
<dbReference type="PANTHER" id="PTHR40275">
    <property type="entry name" value="SSL7038 PROTEIN"/>
    <property type="match status" value="1"/>
</dbReference>
<comment type="caution">
    <text evidence="1">The sequence shown here is derived from an EMBL/GenBank/DDBJ whole genome shotgun (WGS) entry which is preliminary data.</text>
</comment>
<dbReference type="InterPro" id="IPR014057">
    <property type="entry name" value="HI1420"/>
</dbReference>
<accession>A0A1X1C0J7</accession>
<dbReference type="EMBL" id="MLFN01000005">
    <property type="protein sequence ID" value="ORM55006.1"/>
    <property type="molecule type" value="Genomic_DNA"/>
</dbReference>
<organism evidence="1 2">
    <name type="scientific">Pantoea conspicua</name>
    <dbReference type="NCBI Taxonomy" id="472705"/>
    <lineage>
        <taxon>Bacteria</taxon>
        <taxon>Pseudomonadati</taxon>
        <taxon>Pseudomonadota</taxon>
        <taxon>Gammaproteobacteria</taxon>
        <taxon>Enterobacterales</taxon>
        <taxon>Erwiniaceae</taxon>
        <taxon>Pantoea</taxon>
    </lineage>
</organism>
<keyword evidence="2" id="KW-1185">Reference proteome</keyword>
<dbReference type="SUPFAM" id="SSF47413">
    <property type="entry name" value="lambda repressor-like DNA-binding domains"/>
    <property type="match status" value="1"/>
</dbReference>